<reference evidence="5 6" key="1">
    <citation type="submission" date="2024-01" db="EMBL/GenBank/DDBJ databases">
        <authorList>
            <person name="Allen C."/>
            <person name="Tagirdzhanova G."/>
        </authorList>
    </citation>
    <scope>NUCLEOTIDE SEQUENCE [LARGE SCALE GENOMIC DNA]</scope>
    <source>
        <strain evidence="5 6">CBS 573.63</strain>
    </source>
</reference>
<dbReference type="PANTHER" id="PTHR28256:SF1">
    <property type="entry name" value="RIBONUCLEASES P_MRP PROTEIN SUBUNIT POP7"/>
    <property type="match status" value="1"/>
</dbReference>
<feature type="compositionally biased region" description="Basic and acidic residues" evidence="4">
    <location>
        <begin position="27"/>
        <end position="46"/>
    </location>
</feature>
<protein>
    <submittedName>
        <fullName evidence="5">Uncharacterized protein</fullName>
    </submittedName>
</protein>
<dbReference type="InterPro" id="IPR020241">
    <property type="entry name" value="RNase_P/MRP_Pop7_fungi"/>
</dbReference>
<dbReference type="Pfam" id="PF12328">
    <property type="entry name" value="Rpp20"/>
    <property type="match status" value="1"/>
</dbReference>
<dbReference type="Proteomes" id="UP001642501">
    <property type="component" value="Unassembled WGS sequence"/>
</dbReference>
<comment type="caution">
    <text evidence="5">The sequence shown here is derived from an EMBL/GenBank/DDBJ whole genome shotgun (WGS) entry which is preliminary data.</text>
</comment>
<sequence>MHLHFNSDREIRTRLSTTRRQFSASTDVDHLVTRSSRAPKEQDDFHSGSGATAAETIIRKRAIAGRGQPGSAAIKPLGVIFVATKAPFLSVINRAVKLLDKGPGGARWSSTKVLPLEKRISAVSASAEAKSHDTKGADKTARSRSVLLVGTGHATTKLIQIAAWFQRQPGYVVAVRTRSSATVDDVFTMEITGEDEGDDMEEAMEVDTRAPTEPRRSTRRRNVNCLEVAVRLK</sequence>
<dbReference type="InterPro" id="IPR036882">
    <property type="entry name" value="Alba-like_dom_sf"/>
</dbReference>
<keyword evidence="3" id="KW-0539">Nucleus</keyword>
<feature type="region of interest" description="Disordered" evidence="4">
    <location>
        <begin position="26"/>
        <end position="51"/>
    </location>
</feature>
<comment type="subcellular location">
    <subcellularLocation>
        <location evidence="1">Nucleus</location>
    </subcellularLocation>
</comment>
<gene>
    <name evidence="5" type="ORF">SEPCBS57363_006151</name>
</gene>
<evidence type="ECO:0000256" key="1">
    <source>
        <dbReference type="ARBA" id="ARBA00004123"/>
    </source>
</evidence>
<proteinExistence type="predicted"/>
<feature type="compositionally biased region" description="Basic and acidic residues" evidence="4">
    <location>
        <begin position="206"/>
        <end position="216"/>
    </location>
</feature>
<dbReference type="EMBL" id="CAWUOM010000166">
    <property type="protein sequence ID" value="CAK7274413.1"/>
    <property type="molecule type" value="Genomic_DNA"/>
</dbReference>
<organism evidence="5 6">
    <name type="scientific">Sporothrix epigloea</name>
    <dbReference type="NCBI Taxonomy" id="1892477"/>
    <lineage>
        <taxon>Eukaryota</taxon>
        <taxon>Fungi</taxon>
        <taxon>Dikarya</taxon>
        <taxon>Ascomycota</taxon>
        <taxon>Pezizomycotina</taxon>
        <taxon>Sordariomycetes</taxon>
        <taxon>Sordariomycetidae</taxon>
        <taxon>Ophiostomatales</taxon>
        <taxon>Ophiostomataceae</taxon>
        <taxon>Sporothrix</taxon>
    </lineage>
</organism>
<evidence type="ECO:0000313" key="5">
    <source>
        <dbReference type="EMBL" id="CAK7274413.1"/>
    </source>
</evidence>
<evidence type="ECO:0000256" key="2">
    <source>
        <dbReference type="ARBA" id="ARBA00022694"/>
    </source>
</evidence>
<evidence type="ECO:0000256" key="4">
    <source>
        <dbReference type="SAM" id="MobiDB-lite"/>
    </source>
</evidence>
<dbReference type="InterPro" id="IPR014612">
    <property type="entry name" value="Pop7/Rpp20"/>
</dbReference>
<name>A0ABP0E1G5_9PEZI</name>
<dbReference type="Gene3D" id="3.30.110.20">
    <property type="entry name" value="Alba-like domain"/>
    <property type="match status" value="1"/>
</dbReference>
<dbReference type="PANTHER" id="PTHR28256">
    <property type="entry name" value="RIBONUCLEASES P/MRP PROTEIN SUBUNIT POP7"/>
    <property type="match status" value="1"/>
</dbReference>
<evidence type="ECO:0000313" key="6">
    <source>
        <dbReference type="Proteomes" id="UP001642501"/>
    </source>
</evidence>
<feature type="region of interest" description="Disordered" evidence="4">
    <location>
        <begin position="198"/>
        <end position="218"/>
    </location>
</feature>
<keyword evidence="2" id="KW-0819">tRNA processing</keyword>
<accession>A0ABP0E1G5</accession>
<evidence type="ECO:0000256" key="3">
    <source>
        <dbReference type="ARBA" id="ARBA00023242"/>
    </source>
</evidence>
<keyword evidence="6" id="KW-1185">Reference proteome</keyword>